<reference evidence="2" key="2">
    <citation type="submission" date="2016-11" db="UniProtKB">
        <authorList>
            <consortium name="WormBaseParasite"/>
        </authorList>
    </citation>
    <scope>IDENTIFICATION</scope>
</reference>
<dbReference type="Proteomes" id="UP000095285">
    <property type="component" value="Unassembled WGS sequence"/>
</dbReference>
<reference evidence="1" key="1">
    <citation type="submission" date="2012-04" db="EMBL/GenBank/DDBJ databases">
        <title>The Genome Sequence of Loa loa.</title>
        <authorList>
            <consortium name="The Broad Institute Genome Sequencing Platform"/>
            <consortium name="Broad Institute Genome Sequencing Center for Infectious Disease"/>
            <person name="Nutman T.B."/>
            <person name="Fink D.L."/>
            <person name="Russ C."/>
            <person name="Young S."/>
            <person name="Zeng Q."/>
            <person name="Gargeya S."/>
            <person name="Alvarado L."/>
            <person name="Berlin A."/>
            <person name="Chapman S.B."/>
            <person name="Chen Z."/>
            <person name="Freedman E."/>
            <person name="Gellesch M."/>
            <person name="Goldberg J."/>
            <person name="Griggs A."/>
            <person name="Gujja S."/>
            <person name="Heilman E.R."/>
            <person name="Heiman D."/>
            <person name="Howarth C."/>
            <person name="Mehta T."/>
            <person name="Neiman D."/>
            <person name="Pearson M."/>
            <person name="Roberts A."/>
            <person name="Saif S."/>
            <person name="Shea T."/>
            <person name="Shenoy N."/>
            <person name="Sisk P."/>
            <person name="Stolte C."/>
            <person name="Sykes S."/>
            <person name="White J."/>
            <person name="Yandava C."/>
            <person name="Haas B."/>
            <person name="Henn M.R."/>
            <person name="Nusbaum C."/>
            <person name="Birren B."/>
        </authorList>
    </citation>
    <scope>NUCLEOTIDE SEQUENCE [LARGE SCALE GENOMIC DNA]</scope>
</reference>
<accession>A0A1I7VBD0</accession>
<dbReference type="WBParaSite" id="EN70_11925">
    <property type="protein sequence ID" value="EN70_11925"/>
    <property type="gene ID" value="EN70_11925"/>
</dbReference>
<keyword evidence="1" id="KW-1185">Reference proteome</keyword>
<protein>
    <submittedName>
        <fullName evidence="2">Lipoprotein</fullName>
    </submittedName>
</protein>
<sequence>MKIVIVTEEHCHTYSERMRYVSQIGCSDQDKDDFWELLHEKTAEVTSEDNRIMKIVIVTEEHCHTYSERMRYVSQIGCSDQDKDDFWELLHEKTAEVTSEDNRIVGNI</sequence>
<name>A0A1I7VBD0_LOALO</name>
<evidence type="ECO:0000313" key="2">
    <source>
        <dbReference type="WBParaSite" id="EN70_11925"/>
    </source>
</evidence>
<proteinExistence type="predicted"/>
<dbReference type="AlphaFoldDB" id="A0A1I7VBD0"/>
<evidence type="ECO:0000313" key="1">
    <source>
        <dbReference type="Proteomes" id="UP000095285"/>
    </source>
</evidence>
<organism evidence="1 2">
    <name type="scientific">Loa loa</name>
    <name type="common">Eye worm</name>
    <name type="synonym">Filaria loa</name>
    <dbReference type="NCBI Taxonomy" id="7209"/>
    <lineage>
        <taxon>Eukaryota</taxon>
        <taxon>Metazoa</taxon>
        <taxon>Ecdysozoa</taxon>
        <taxon>Nematoda</taxon>
        <taxon>Chromadorea</taxon>
        <taxon>Rhabditida</taxon>
        <taxon>Spirurina</taxon>
        <taxon>Spiruromorpha</taxon>
        <taxon>Filarioidea</taxon>
        <taxon>Onchocercidae</taxon>
        <taxon>Loa</taxon>
    </lineage>
</organism>